<dbReference type="SUPFAM" id="SSF160527">
    <property type="entry name" value="V-type ATPase subunit E-like"/>
    <property type="match status" value="1"/>
</dbReference>
<proteinExistence type="inferred from homology"/>
<dbReference type="InterPro" id="IPR038495">
    <property type="entry name" value="ATPase_E_C"/>
</dbReference>
<feature type="coiled-coil region" evidence="4">
    <location>
        <begin position="16"/>
        <end position="54"/>
    </location>
</feature>
<evidence type="ECO:0000256" key="3">
    <source>
        <dbReference type="ARBA" id="ARBA00023065"/>
    </source>
</evidence>
<evidence type="ECO:0000256" key="4">
    <source>
        <dbReference type="SAM" id="Coils"/>
    </source>
</evidence>
<comment type="similarity">
    <text evidence="1">Belongs to the V-ATPase E subunit family.</text>
</comment>
<keyword evidence="6" id="KW-1185">Reference proteome</keyword>
<dbReference type="GO" id="GO:0046961">
    <property type="term" value="F:proton-transporting ATPase activity, rotational mechanism"/>
    <property type="evidence" value="ECO:0007669"/>
    <property type="project" value="InterPro"/>
</dbReference>
<dbReference type="InterPro" id="IPR002842">
    <property type="entry name" value="ATPase_V1_Esu"/>
</dbReference>
<dbReference type="AlphaFoldDB" id="A0AAE4AL67"/>
<sequence length="196" mass="21831">MTGLEKIIEDIRTESREAAEAVLRQARSQAAAVAEEAEAEARTQCERIERESAARIAEAGERTRSTAELQRRRALLSAKQELISEVMLAAKQAVRELPAEKYFALILKMSAAAAHGGERGEIRFSESDRKCLPADFAERLKKLLPAGAELSVSERPAEIESGFLLDYDGVEENGSFDAVFAEKREQLQDRIHRILF</sequence>
<dbReference type="Pfam" id="PF01991">
    <property type="entry name" value="vATP-synt_E"/>
    <property type="match status" value="1"/>
</dbReference>
<protein>
    <submittedName>
        <fullName evidence="5">V/A-type H+-transporting ATPase subunit E</fullName>
    </submittedName>
</protein>
<dbReference type="Proteomes" id="UP001241537">
    <property type="component" value="Unassembled WGS sequence"/>
</dbReference>
<evidence type="ECO:0000313" key="5">
    <source>
        <dbReference type="EMBL" id="MDQ0152157.1"/>
    </source>
</evidence>
<dbReference type="Gene3D" id="3.30.2320.30">
    <property type="entry name" value="ATP synthase, E subunit, C-terminal"/>
    <property type="match status" value="1"/>
</dbReference>
<dbReference type="GO" id="GO:0033178">
    <property type="term" value="C:proton-transporting two-sector ATPase complex, catalytic domain"/>
    <property type="evidence" value="ECO:0007669"/>
    <property type="project" value="InterPro"/>
</dbReference>
<reference evidence="5" key="1">
    <citation type="submission" date="2023-07" db="EMBL/GenBank/DDBJ databases">
        <title>Genomic Encyclopedia of Type Strains, Phase IV (KMG-IV): sequencing the most valuable type-strain genomes for metagenomic binning, comparative biology and taxonomic classification.</title>
        <authorList>
            <person name="Goeker M."/>
        </authorList>
    </citation>
    <scope>NUCLEOTIDE SEQUENCE</scope>
    <source>
        <strain evidence="5">DSM 19659</strain>
    </source>
</reference>
<name>A0AAE4AL67_9FIRM</name>
<gene>
    <name evidence="5" type="ORF">J2S20_000842</name>
</gene>
<keyword evidence="3" id="KW-0406">Ion transport</keyword>
<organism evidence="5 6">
    <name type="scientific">Moryella indoligenes</name>
    <dbReference type="NCBI Taxonomy" id="371674"/>
    <lineage>
        <taxon>Bacteria</taxon>
        <taxon>Bacillati</taxon>
        <taxon>Bacillota</taxon>
        <taxon>Clostridia</taxon>
        <taxon>Lachnospirales</taxon>
        <taxon>Lachnospiraceae</taxon>
        <taxon>Moryella</taxon>
    </lineage>
</organism>
<dbReference type="RefSeq" id="WP_146137113.1">
    <property type="nucleotide sequence ID" value="NZ_JAUSTO010000004.1"/>
</dbReference>
<accession>A0AAE4AL67</accession>
<evidence type="ECO:0000256" key="1">
    <source>
        <dbReference type="ARBA" id="ARBA00005901"/>
    </source>
</evidence>
<keyword evidence="2" id="KW-0813">Transport</keyword>
<evidence type="ECO:0000256" key="2">
    <source>
        <dbReference type="ARBA" id="ARBA00022448"/>
    </source>
</evidence>
<comment type="caution">
    <text evidence="5">The sequence shown here is derived from an EMBL/GenBank/DDBJ whole genome shotgun (WGS) entry which is preliminary data.</text>
</comment>
<evidence type="ECO:0000313" key="6">
    <source>
        <dbReference type="Proteomes" id="UP001241537"/>
    </source>
</evidence>
<keyword evidence="4" id="KW-0175">Coiled coil</keyword>
<dbReference type="EMBL" id="JAUSTO010000004">
    <property type="protein sequence ID" value="MDQ0152157.1"/>
    <property type="molecule type" value="Genomic_DNA"/>
</dbReference>